<dbReference type="Pfam" id="PF12697">
    <property type="entry name" value="Abhydrolase_6"/>
    <property type="match status" value="1"/>
</dbReference>
<accession>A0ABT1YZ71</accession>
<proteinExistence type="predicted"/>
<dbReference type="InterPro" id="IPR029058">
    <property type="entry name" value="AB_hydrolase_fold"/>
</dbReference>
<keyword evidence="4" id="KW-1185">Reference proteome</keyword>
<evidence type="ECO:0000313" key="4">
    <source>
        <dbReference type="Proteomes" id="UP001165396"/>
    </source>
</evidence>
<dbReference type="SUPFAM" id="SSF53474">
    <property type="entry name" value="alpha/beta-Hydrolases"/>
    <property type="match status" value="1"/>
</dbReference>
<dbReference type="PANTHER" id="PTHR46118">
    <property type="entry name" value="PROTEIN ABHD11"/>
    <property type="match status" value="1"/>
</dbReference>
<name>A0ABT1YZ71_9RHOB</name>
<sequence>MLNLIDHAPESPGTPLLIAHGLFGSGRNWGVIAKRLSDTRRVIAVDMRNHGLSPREKTNSYTDMAGDLAEVIDHIGAPVDVLGHSMGGKAAMALALARPELVRRLVVADIAPVDYTHSQMEYITAMRGVDLEGITRRSEAAEQLGALGVEPALQSFFTQSLDLSEKRWLLNLDALEANMPDIMSFPDLDSRFDGQTLFLTGGTSHYVTSEHRPKIRSLFPEAHFAKIPDTGHWLHAEKPRDFEAAVRTFLTMDFEGSA</sequence>
<comment type="caution">
    <text evidence="3">The sequence shown here is derived from an EMBL/GenBank/DDBJ whole genome shotgun (WGS) entry which is preliminary data.</text>
</comment>
<reference evidence="3" key="1">
    <citation type="submission" date="2022-07" db="EMBL/GenBank/DDBJ databases">
        <title>Pseudosulfitobacter sp. strain AP-MA-4, whole genome sequence.</title>
        <authorList>
            <person name="Jiang Y."/>
        </authorList>
    </citation>
    <scope>NUCLEOTIDE SEQUENCE</scope>
    <source>
        <strain evidence="3">AP-MA-4</strain>
    </source>
</reference>
<dbReference type="RefSeq" id="WP_258293864.1">
    <property type="nucleotide sequence ID" value="NZ_JANKJG010000003.1"/>
</dbReference>
<protein>
    <submittedName>
        <fullName evidence="3">Alpha/beta fold hydrolase</fullName>
    </submittedName>
</protein>
<dbReference type="GO" id="GO:0016787">
    <property type="term" value="F:hydrolase activity"/>
    <property type="evidence" value="ECO:0007669"/>
    <property type="project" value="UniProtKB-KW"/>
</dbReference>
<evidence type="ECO:0000259" key="2">
    <source>
        <dbReference type="Pfam" id="PF12697"/>
    </source>
</evidence>
<organism evidence="3 4">
    <name type="scientific">Pseudosulfitobacter koreensis</name>
    <dbReference type="NCBI Taxonomy" id="2968472"/>
    <lineage>
        <taxon>Bacteria</taxon>
        <taxon>Pseudomonadati</taxon>
        <taxon>Pseudomonadota</taxon>
        <taxon>Alphaproteobacteria</taxon>
        <taxon>Rhodobacterales</taxon>
        <taxon>Roseobacteraceae</taxon>
        <taxon>Pseudosulfitobacter</taxon>
    </lineage>
</organism>
<feature type="domain" description="AB hydrolase-1" evidence="2">
    <location>
        <begin position="16"/>
        <end position="244"/>
    </location>
</feature>
<gene>
    <name evidence="3" type="ORF">NTA49_06515</name>
</gene>
<evidence type="ECO:0000313" key="3">
    <source>
        <dbReference type="EMBL" id="MCR8826186.1"/>
    </source>
</evidence>
<dbReference type="Gene3D" id="3.40.50.1820">
    <property type="entry name" value="alpha/beta hydrolase"/>
    <property type="match status" value="1"/>
</dbReference>
<evidence type="ECO:0000256" key="1">
    <source>
        <dbReference type="ARBA" id="ARBA00022801"/>
    </source>
</evidence>
<dbReference type="EMBL" id="JANKJG010000003">
    <property type="protein sequence ID" value="MCR8826186.1"/>
    <property type="molecule type" value="Genomic_DNA"/>
</dbReference>
<dbReference type="PANTHER" id="PTHR46118:SF4">
    <property type="entry name" value="PROTEIN ABHD11"/>
    <property type="match status" value="1"/>
</dbReference>
<keyword evidence="1 3" id="KW-0378">Hydrolase</keyword>
<dbReference type="PRINTS" id="PR00111">
    <property type="entry name" value="ABHYDROLASE"/>
</dbReference>
<dbReference type="InterPro" id="IPR000073">
    <property type="entry name" value="AB_hydrolase_1"/>
</dbReference>
<dbReference type="Proteomes" id="UP001165396">
    <property type="component" value="Unassembled WGS sequence"/>
</dbReference>